<evidence type="ECO:0000259" key="1">
    <source>
        <dbReference type="Pfam" id="PF22922"/>
    </source>
</evidence>
<dbReference type="PANTHER" id="PTHR32002">
    <property type="entry name" value="PROTEIN NLP8"/>
    <property type="match status" value="1"/>
</dbReference>
<dbReference type="AlphaFoldDB" id="A0AAV6HLJ7"/>
<reference evidence="2" key="1">
    <citation type="submission" date="2020-08" db="EMBL/GenBank/DDBJ databases">
        <title>Plant Genome Project.</title>
        <authorList>
            <person name="Zhang R.-G."/>
        </authorList>
    </citation>
    <scope>NUCLEOTIDE SEQUENCE</scope>
    <source>
        <strain evidence="2">WSP0</strain>
        <tissue evidence="2">Leaf</tissue>
    </source>
</reference>
<dbReference type="Pfam" id="PF22922">
    <property type="entry name" value="GAF_NLP"/>
    <property type="match status" value="1"/>
</dbReference>
<feature type="domain" description="NLP1-9 GAF" evidence="1">
    <location>
        <begin position="21"/>
        <end position="184"/>
    </location>
</feature>
<keyword evidence="3" id="KW-1185">Reference proteome</keyword>
<dbReference type="Proteomes" id="UP000823749">
    <property type="component" value="Unassembled WGS sequence"/>
</dbReference>
<proteinExistence type="predicted"/>
<dbReference type="EMBL" id="JACTNZ010000032">
    <property type="protein sequence ID" value="KAG5512927.1"/>
    <property type="molecule type" value="Genomic_DNA"/>
</dbReference>
<dbReference type="PANTHER" id="PTHR32002:SF35">
    <property type="entry name" value="PROTEIN NLP6"/>
    <property type="match status" value="1"/>
</dbReference>
<dbReference type="InterPro" id="IPR045012">
    <property type="entry name" value="NLP"/>
</dbReference>
<comment type="caution">
    <text evidence="2">The sequence shown here is derived from an EMBL/GenBank/DDBJ whole genome shotgun (WGS) entry which is preliminary data.</text>
</comment>
<protein>
    <recommendedName>
        <fullName evidence="1">NLP1-9 GAF domain-containing protein</fullName>
    </recommendedName>
</protein>
<accession>A0AAV6HLJ7</accession>
<dbReference type="InterPro" id="IPR055081">
    <property type="entry name" value="NLP1-9_GAF"/>
</dbReference>
<dbReference type="GO" id="GO:0003700">
    <property type="term" value="F:DNA-binding transcription factor activity"/>
    <property type="evidence" value="ECO:0007669"/>
    <property type="project" value="InterPro"/>
</dbReference>
<gene>
    <name evidence="2" type="ORF">RHGRI_038658</name>
</gene>
<sequence length="186" mass="21499">MEFGLLCFDGYKHYKMQNGDKNKALTAAFQELEMVCESVCKIHNLPLALAWASCRSCDDLLQSQYQLSALECVDEIDSEDVVFYFELRDFVNASKFYHLRKGQVTGRILPFPNLLYCSDIKQFSIVESPLVPYARLCELGGWFTMCLQSSYTGDELYVLEFFLHESDENDENILTKLRLIFGTMEE</sequence>
<evidence type="ECO:0000313" key="2">
    <source>
        <dbReference type="EMBL" id="KAG5512927.1"/>
    </source>
</evidence>
<organism evidence="2 3">
    <name type="scientific">Rhododendron griersonianum</name>
    <dbReference type="NCBI Taxonomy" id="479676"/>
    <lineage>
        <taxon>Eukaryota</taxon>
        <taxon>Viridiplantae</taxon>
        <taxon>Streptophyta</taxon>
        <taxon>Embryophyta</taxon>
        <taxon>Tracheophyta</taxon>
        <taxon>Spermatophyta</taxon>
        <taxon>Magnoliopsida</taxon>
        <taxon>eudicotyledons</taxon>
        <taxon>Gunneridae</taxon>
        <taxon>Pentapetalae</taxon>
        <taxon>asterids</taxon>
        <taxon>Ericales</taxon>
        <taxon>Ericaceae</taxon>
        <taxon>Ericoideae</taxon>
        <taxon>Rhodoreae</taxon>
        <taxon>Rhododendron</taxon>
    </lineage>
</organism>
<name>A0AAV6HLJ7_9ERIC</name>
<evidence type="ECO:0000313" key="3">
    <source>
        <dbReference type="Proteomes" id="UP000823749"/>
    </source>
</evidence>